<accession>A0A818K263</accession>
<feature type="compositionally biased region" description="Low complexity" evidence="1">
    <location>
        <begin position="72"/>
        <end position="85"/>
    </location>
</feature>
<evidence type="ECO:0000256" key="1">
    <source>
        <dbReference type="SAM" id="MobiDB-lite"/>
    </source>
</evidence>
<dbReference type="EMBL" id="CAJNYU010002382">
    <property type="protein sequence ID" value="CAF3544813.1"/>
    <property type="molecule type" value="Genomic_DNA"/>
</dbReference>
<feature type="compositionally biased region" description="Polar residues" evidence="1">
    <location>
        <begin position="8"/>
        <end position="19"/>
    </location>
</feature>
<feature type="compositionally biased region" description="Polar residues" evidence="1">
    <location>
        <begin position="97"/>
        <end position="108"/>
    </location>
</feature>
<name>A0A818K263_9BILA</name>
<reference evidence="2" key="1">
    <citation type="submission" date="2021-02" db="EMBL/GenBank/DDBJ databases">
        <authorList>
            <person name="Nowell W R."/>
        </authorList>
    </citation>
    <scope>NUCLEOTIDE SEQUENCE</scope>
</reference>
<protein>
    <submittedName>
        <fullName evidence="2">Uncharacterized protein</fullName>
    </submittedName>
</protein>
<feature type="region of interest" description="Disordered" evidence="1">
    <location>
        <begin position="64"/>
        <end position="118"/>
    </location>
</feature>
<dbReference type="AlphaFoldDB" id="A0A818K263"/>
<feature type="region of interest" description="Disordered" evidence="1">
    <location>
        <begin position="1"/>
        <end position="28"/>
    </location>
</feature>
<evidence type="ECO:0000313" key="3">
    <source>
        <dbReference type="Proteomes" id="UP000663869"/>
    </source>
</evidence>
<evidence type="ECO:0000313" key="2">
    <source>
        <dbReference type="EMBL" id="CAF3544813.1"/>
    </source>
</evidence>
<proteinExistence type="predicted"/>
<dbReference type="Proteomes" id="UP000663869">
    <property type="component" value="Unassembled WGS sequence"/>
</dbReference>
<organism evidence="2 3">
    <name type="scientific">Rotaria socialis</name>
    <dbReference type="NCBI Taxonomy" id="392032"/>
    <lineage>
        <taxon>Eukaryota</taxon>
        <taxon>Metazoa</taxon>
        <taxon>Spiralia</taxon>
        <taxon>Gnathifera</taxon>
        <taxon>Rotifera</taxon>
        <taxon>Eurotatoria</taxon>
        <taxon>Bdelloidea</taxon>
        <taxon>Philodinida</taxon>
        <taxon>Philodinidae</taxon>
        <taxon>Rotaria</taxon>
    </lineage>
</organism>
<gene>
    <name evidence="2" type="ORF">FME351_LOCUS19172</name>
</gene>
<comment type="caution">
    <text evidence="2">The sequence shown here is derived from an EMBL/GenBank/DDBJ whole genome shotgun (WGS) entry which is preliminary data.</text>
</comment>
<sequence>MLSGRFSPRNSTRLITKNATKPIPTGPSLEFRWSTAVIDQATKAVHRPPNPLPLLIEDSYRHKPHIGKSTRSDCGSSVSSSLSMKKSPRRLPHPSNKRQPTTTKQNIPDKSMHPSVDRCPTPFQPLLLNYSQLHRSNQQREHDRPSQSRASIDKLSDVSIVKRKFSVATSSSTVLPSLVQEVRLPTNHLVRLRKPQLRLLNISDKYMHEAKELYFHATSKVFVPRISNLHLFHHLDNASYESTVNAILPIIPNYLRHPVFPYISSEPRSNLPNLSANDTQTITLLCRVADDPSETDYVEFEFNKSPIIGSFERLQSNICHELDIDHIDKLRRLPCVRVRNDRDVERLKDNHMLEVILIKQ</sequence>
<feature type="compositionally biased region" description="Basic residues" evidence="1">
    <location>
        <begin position="86"/>
        <end position="96"/>
    </location>
</feature>